<dbReference type="Proteomes" id="UP000799779">
    <property type="component" value="Unassembled WGS sequence"/>
</dbReference>
<keyword evidence="5" id="KW-1185">Reference proteome</keyword>
<accession>A0A6A5WAK5</accession>
<keyword evidence="3" id="KW-0812">Transmembrane</keyword>
<feature type="compositionally biased region" description="Low complexity" evidence="2">
    <location>
        <begin position="176"/>
        <end position="191"/>
    </location>
</feature>
<evidence type="ECO:0000313" key="4">
    <source>
        <dbReference type="EMBL" id="KAF1998943.1"/>
    </source>
</evidence>
<feature type="compositionally biased region" description="Acidic residues" evidence="2">
    <location>
        <begin position="166"/>
        <end position="175"/>
    </location>
</feature>
<proteinExistence type="predicted"/>
<feature type="compositionally biased region" description="Basic residues" evidence="2">
    <location>
        <begin position="192"/>
        <end position="208"/>
    </location>
</feature>
<sequence length="247" mass="27407">MGRVHYYEADNLAADGTVDASPWLLWFFFLLTLCFCLSTGGAVRVLFKAIGALERVTAGKVLAALQANEEFKRLVRFTVGRLVDVAAEYAVKAALASRDRTIDVLSRRIARLEVDLREDLVERIEFRGQMALLLKDVQDLKDRNEALQTALDDLIAEMPVDDELVISDSDSDDNAAADPPSGRSSAAAARPRSLRHLYRVRVPAHFRRPSSSPDGRTRLSPADQEIYDLVTGLGDERDDDDGDDDDE</sequence>
<gene>
    <name evidence="4" type="ORF">P154DRAFT_536025</name>
</gene>
<name>A0A6A5WAK5_9PLEO</name>
<keyword evidence="3" id="KW-1133">Transmembrane helix</keyword>
<keyword evidence="3" id="KW-0472">Membrane</keyword>
<protein>
    <submittedName>
        <fullName evidence="4">Uncharacterized protein</fullName>
    </submittedName>
</protein>
<evidence type="ECO:0000313" key="5">
    <source>
        <dbReference type="Proteomes" id="UP000799779"/>
    </source>
</evidence>
<dbReference type="EMBL" id="ML977600">
    <property type="protein sequence ID" value="KAF1998943.1"/>
    <property type="molecule type" value="Genomic_DNA"/>
</dbReference>
<dbReference type="AlphaFoldDB" id="A0A6A5WAK5"/>
<feature type="transmembrane region" description="Helical" evidence="3">
    <location>
        <begin position="23"/>
        <end position="47"/>
    </location>
</feature>
<feature type="coiled-coil region" evidence="1">
    <location>
        <begin position="130"/>
        <end position="157"/>
    </location>
</feature>
<keyword evidence="1" id="KW-0175">Coiled coil</keyword>
<feature type="compositionally biased region" description="Acidic residues" evidence="2">
    <location>
        <begin position="236"/>
        <end position="247"/>
    </location>
</feature>
<feature type="region of interest" description="Disordered" evidence="2">
    <location>
        <begin position="166"/>
        <end position="247"/>
    </location>
</feature>
<evidence type="ECO:0000256" key="1">
    <source>
        <dbReference type="SAM" id="Coils"/>
    </source>
</evidence>
<reference evidence="4" key="1">
    <citation type="journal article" date="2020" name="Stud. Mycol.">
        <title>101 Dothideomycetes genomes: a test case for predicting lifestyles and emergence of pathogens.</title>
        <authorList>
            <person name="Haridas S."/>
            <person name="Albert R."/>
            <person name="Binder M."/>
            <person name="Bloem J."/>
            <person name="Labutti K."/>
            <person name="Salamov A."/>
            <person name="Andreopoulos B."/>
            <person name="Baker S."/>
            <person name="Barry K."/>
            <person name="Bills G."/>
            <person name="Bluhm B."/>
            <person name="Cannon C."/>
            <person name="Castanera R."/>
            <person name="Culley D."/>
            <person name="Daum C."/>
            <person name="Ezra D."/>
            <person name="Gonzalez J."/>
            <person name="Henrissat B."/>
            <person name="Kuo A."/>
            <person name="Liang C."/>
            <person name="Lipzen A."/>
            <person name="Lutzoni F."/>
            <person name="Magnuson J."/>
            <person name="Mondo S."/>
            <person name="Nolan M."/>
            <person name="Ohm R."/>
            <person name="Pangilinan J."/>
            <person name="Park H.-J."/>
            <person name="Ramirez L."/>
            <person name="Alfaro M."/>
            <person name="Sun H."/>
            <person name="Tritt A."/>
            <person name="Yoshinaga Y."/>
            <person name="Zwiers L.-H."/>
            <person name="Turgeon B."/>
            <person name="Goodwin S."/>
            <person name="Spatafora J."/>
            <person name="Crous P."/>
            <person name="Grigoriev I."/>
        </authorList>
    </citation>
    <scope>NUCLEOTIDE SEQUENCE</scope>
    <source>
        <strain evidence="4">CBS 123094</strain>
    </source>
</reference>
<organism evidence="4 5">
    <name type="scientific">Amniculicola lignicola CBS 123094</name>
    <dbReference type="NCBI Taxonomy" id="1392246"/>
    <lineage>
        <taxon>Eukaryota</taxon>
        <taxon>Fungi</taxon>
        <taxon>Dikarya</taxon>
        <taxon>Ascomycota</taxon>
        <taxon>Pezizomycotina</taxon>
        <taxon>Dothideomycetes</taxon>
        <taxon>Pleosporomycetidae</taxon>
        <taxon>Pleosporales</taxon>
        <taxon>Amniculicolaceae</taxon>
        <taxon>Amniculicola</taxon>
    </lineage>
</organism>
<evidence type="ECO:0000256" key="3">
    <source>
        <dbReference type="SAM" id="Phobius"/>
    </source>
</evidence>
<evidence type="ECO:0000256" key="2">
    <source>
        <dbReference type="SAM" id="MobiDB-lite"/>
    </source>
</evidence>